<comment type="caution">
    <text evidence="2">The sequence shown here is derived from an EMBL/GenBank/DDBJ whole genome shotgun (WGS) entry which is preliminary data.</text>
</comment>
<dbReference type="Proteomes" id="UP001596119">
    <property type="component" value="Unassembled WGS sequence"/>
</dbReference>
<dbReference type="InterPro" id="IPR012349">
    <property type="entry name" value="Split_barrel_FMN-bd"/>
</dbReference>
<proteinExistence type="predicted"/>
<gene>
    <name evidence="2" type="ORF">ACFQH9_09480</name>
</gene>
<accession>A0ABW1I4F5</accession>
<dbReference type="EMBL" id="JBHSQK010000018">
    <property type="protein sequence ID" value="MFC5948503.1"/>
    <property type="molecule type" value="Genomic_DNA"/>
</dbReference>
<dbReference type="Pfam" id="PF01243">
    <property type="entry name" value="PNPOx_N"/>
    <property type="match status" value="1"/>
</dbReference>
<dbReference type="NCBIfam" id="TIGR04025">
    <property type="entry name" value="PPOX_FMN_DR2398"/>
    <property type="match status" value="1"/>
</dbReference>
<keyword evidence="3" id="KW-1185">Reference proteome</keyword>
<sequence>MEIAPAPPDVAAAPDLQVVTTLDELREVVPEPHVSLWEKDIGRIDGSARTFIEASPFLLLSTSGPDGTCDVTPRGDPAGSVLVLDEHTLVIADRRGNRRLDALRNILDNPHVGLLFVIPGRPDTLRVNGTARLVRDAPFFDRLTVQGVRPALAVVVTVQELFLHCAKAFLRAGLWDPETWPDPAAVPSIGQMAKAMRNLDVPAEEIDAALAHDAEHHRY</sequence>
<evidence type="ECO:0000259" key="1">
    <source>
        <dbReference type="Pfam" id="PF01243"/>
    </source>
</evidence>
<name>A0ABW1I4F5_9PSEU</name>
<dbReference type="RefSeq" id="WP_379565556.1">
    <property type="nucleotide sequence ID" value="NZ_JBHSQK010000018.1"/>
</dbReference>
<feature type="domain" description="Pyridoxamine 5'-phosphate oxidase N-terminal" evidence="1">
    <location>
        <begin position="47"/>
        <end position="164"/>
    </location>
</feature>
<evidence type="ECO:0000313" key="3">
    <source>
        <dbReference type="Proteomes" id="UP001596119"/>
    </source>
</evidence>
<dbReference type="PANTHER" id="PTHR42815">
    <property type="entry name" value="FAD-BINDING, PUTATIVE (AFU_ORTHOLOGUE AFUA_6G07600)-RELATED"/>
    <property type="match status" value="1"/>
</dbReference>
<organism evidence="2 3">
    <name type="scientific">Pseudonocardia lutea</name>
    <dbReference type="NCBI Taxonomy" id="2172015"/>
    <lineage>
        <taxon>Bacteria</taxon>
        <taxon>Bacillati</taxon>
        <taxon>Actinomycetota</taxon>
        <taxon>Actinomycetes</taxon>
        <taxon>Pseudonocardiales</taxon>
        <taxon>Pseudonocardiaceae</taxon>
        <taxon>Pseudonocardia</taxon>
    </lineage>
</organism>
<evidence type="ECO:0000313" key="2">
    <source>
        <dbReference type="EMBL" id="MFC5948503.1"/>
    </source>
</evidence>
<dbReference type="SUPFAM" id="SSF50475">
    <property type="entry name" value="FMN-binding split barrel"/>
    <property type="match status" value="1"/>
</dbReference>
<protein>
    <submittedName>
        <fullName evidence="2">Pyridoxamine 5'-phosphate oxidase family protein</fullName>
    </submittedName>
</protein>
<dbReference type="Gene3D" id="2.30.110.10">
    <property type="entry name" value="Electron Transport, Fmn-binding Protein, Chain A"/>
    <property type="match status" value="1"/>
</dbReference>
<dbReference type="InterPro" id="IPR011576">
    <property type="entry name" value="Pyridox_Oxase_N"/>
</dbReference>
<dbReference type="InterPro" id="IPR024029">
    <property type="entry name" value="Pyridox_Oxase_FMN-dep"/>
</dbReference>
<dbReference type="PANTHER" id="PTHR42815:SF2">
    <property type="entry name" value="FAD-BINDING, PUTATIVE (AFU_ORTHOLOGUE AFUA_6G07600)-RELATED"/>
    <property type="match status" value="1"/>
</dbReference>
<reference evidence="3" key="1">
    <citation type="journal article" date="2019" name="Int. J. Syst. Evol. Microbiol.">
        <title>The Global Catalogue of Microorganisms (GCM) 10K type strain sequencing project: providing services to taxonomists for standard genome sequencing and annotation.</title>
        <authorList>
            <consortium name="The Broad Institute Genomics Platform"/>
            <consortium name="The Broad Institute Genome Sequencing Center for Infectious Disease"/>
            <person name="Wu L."/>
            <person name="Ma J."/>
        </authorList>
    </citation>
    <scope>NUCLEOTIDE SEQUENCE [LARGE SCALE GENOMIC DNA]</scope>
    <source>
        <strain evidence="3">CGMCC 4.7397</strain>
    </source>
</reference>